<evidence type="ECO:0000256" key="2">
    <source>
        <dbReference type="ARBA" id="ARBA00022737"/>
    </source>
</evidence>
<dbReference type="GO" id="GO:0007154">
    <property type="term" value="P:cell communication"/>
    <property type="evidence" value="ECO:0007669"/>
    <property type="project" value="InterPro"/>
</dbReference>
<accession>A0A1U7CMG3</accession>
<dbReference type="Pfam" id="PF01345">
    <property type="entry name" value="DUF11"/>
    <property type="match status" value="6"/>
</dbReference>
<evidence type="ECO:0000313" key="6">
    <source>
        <dbReference type="Proteomes" id="UP000186309"/>
    </source>
</evidence>
<dbReference type="InterPro" id="IPR051172">
    <property type="entry name" value="Chlamydia_OmcB"/>
</dbReference>
<dbReference type="Pfam" id="PF03160">
    <property type="entry name" value="Calx-beta"/>
    <property type="match status" value="1"/>
</dbReference>
<dbReference type="KEGG" id="pbor:BSF38_01561"/>
<keyword evidence="6" id="KW-1185">Reference proteome</keyword>
<dbReference type="Gene3D" id="2.60.40.2030">
    <property type="match status" value="1"/>
</dbReference>
<feature type="domain" description="Calx-beta" evidence="4">
    <location>
        <begin position="1277"/>
        <end position="1372"/>
    </location>
</feature>
<protein>
    <recommendedName>
        <fullName evidence="4">Calx-beta domain-containing protein</fullName>
    </recommendedName>
</protein>
<keyword evidence="3" id="KW-0106">Calcium</keyword>
<reference evidence="6" key="1">
    <citation type="submission" date="2016-12" db="EMBL/GenBank/DDBJ databases">
        <title>Comparative genomics of four Isosphaeraceae planctomycetes: a common pool of plasmids and glycoside hydrolase genes.</title>
        <authorList>
            <person name="Ivanova A."/>
        </authorList>
    </citation>
    <scope>NUCLEOTIDE SEQUENCE [LARGE SCALE GENOMIC DNA]</scope>
    <source>
        <strain evidence="6">PX4</strain>
    </source>
</reference>
<dbReference type="Proteomes" id="UP000186309">
    <property type="component" value="Chromosome"/>
</dbReference>
<sequence>MRLPVSVRGLSAGIRRRKSRGPTLEYFERRILLSTFTVENTADDGAGSLRWAILQVNADTSPSTIQFAIPGAGVRTIALTSALEPIIHPVTIDARTQPAYSGQPLVKLDGSALPMIQNGLVISAGDSTVAGLIISGFQGAGILLTTGGGNLVASNYIGVGPQGVSAQPNGDGVVILASSHNTIGGGTGAGNLISGNQGNGVKITGTSLDTIGNQVSGNLIGTTLDGLRSLGNGSDGVLLSGGRGAIIGGMGPRLGNVISGNKGNGLELNSGARESQITGNAIGLAIDGVHAVANLRDGVLLNSAPANTIGGLTSQAANQISGNNGSGIRTQVDTTGLVVQGNQIGTDASGRLVLGNLGNGLTLGTGSNSIGGMSMGAGNTIAYNGTGAVGSGVQLMGLVTGVTILSNSIHHNANLGINFGDGPTLNHPTIHGPGPNNWQNYPILSTAQSDGQATLAEGTLSGGASQSYTIQFFWSDLPDPSGFGEGKLYLGSISVTTDAAGAATFKLPTLGAVAPGGFISATATDAQGDTSEFSQAVLVQPVSDVSVQLTANPNPASPGAAITYTATVKNTGNLIAHHVVLTAQLPMGATIGSSSGSQGSSPVIQGGTLTAALGSLLPGASAVVVVVVQPPAGYLGNLVSTAQVTMDEVDAHPGDNSTSVSVRIATTADLNLKLTAGPPSGHVGDLLTYELTVSNAGPDPASNAVLILPFASNTSYVSASGTQGAGVLQSDRLIVNLGSIASGGQARITVVLKATGLGTIASTASVTSDAYDPNLNDDFASLATMIRPQADLRLVMQAPPVAADGYNVVYGVTIFNAGPDAAEGVTIQDLLPSRTAYVAASVDGGGAVSFANGIVTAVVGHLASGASTTLWIVAVPSLSVGTTLINAAHVGSTVDDPNDADNSDWRQTPVRPLGDLAVAMLPMSPSAPRGQPATFGVLVVNQGPSTEPNAVLSIPLPDWANFVSASSNQGAPPALAGGVLTARLGTLEPGGMARLTLVLTPKTSATGPFTVTAAVQGDDADFNQVNNTAVASVTLAPSSDLSVVVTPPSGPVHERSIFAYSVVVTANGPDDATGVAIRAPLPAGVEFVSAASSQGPPPQLDAGIVVAQVGSLAVGQSAALTVFVRPTAPADSTLSLPGSAVEDPFNPTSGVASPANVMVQPTVDLAVSLTSLQAQTDVGQYVTWVSSVANWGPSPATGVVLNLPLANAWAYVASTTTQGFVQSAAGQVSVQLGTLAPGAVATVVLVLTPTVAGTSSLSALVGGDQYDLNPADDQASATVTVQESPGAIEFSQPSFSVPENAGLATIPVYRTLGARGTVTVPYATFGGNATPGIDYLPVSGVLSFGPGETVKYITVPVLPNPHDNHDEGVGLYLGAPTGGAVLGGRYAVPLTIQDIDPDFTPPQVQWVHLNGDSTSITSLTIGFSEPLSPGPAFSSTGYGILDLGASGVYGAGDNSWIAFSAPSYDPSSQTVTITPTQPLTTGRNYAIRLVGTGPSAITDLAGNPLGGGVDYASLFARGASLNYTDSIGNLVSFQVTGGGFLDVTRNVAGDAQVVTLQQGAPGYSVLSGSVARQYGRGTGVTAVGAIEGLGAFGQIRVNLKSPPFLVKNYPFALSTGKPIPGASRQPINPRVPPIRPRPVAVRPVPAPKVVALRHR</sequence>
<dbReference type="InterPro" id="IPR003644">
    <property type="entry name" value="Calx_beta"/>
</dbReference>
<dbReference type="PANTHER" id="PTHR34819">
    <property type="entry name" value="LARGE CYSTEINE-RICH PERIPLASMIC PROTEIN OMCB"/>
    <property type="match status" value="1"/>
</dbReference>
<dbReference type="InterPro" id="IPR012334">
    <property type="entry name" value="Pectin_lyas_fold"/>
</dbReference>
<dbReference type="SMART" id="SM00237">
    <property type="entry name" value="Calx_beta"/>
    <property type="match status" value="1"/>
</dbReference>
<dbReference type="InterPro" id="IPR047589">
    <property type="entry name" value="DUF11_rpt"/>
</dbReference>
<dbReference type="EMBL" id="CP019082">
    <property type="protein sequence ID" value="APW60098.1"/>
    <property type="molecule type" value="Genomic_DNA"/>
</dbReference>
<dbReference type="InterPro" id="IPR006626">
    <property type="entry name" value="PbH1"/>
</dbReference>
<proteinExistence type="predicted"/>
<keyword evidence="2" id="KW-0677">Repeat</keyword>
<evidence type="ECO:0000259" key="4">
    <source>
        <dbReference type="SMART" id="SM00237"/>
    </source>
</evidence>
<evidence type="ECO:0000256" key="1">
    <source>
        <dbReference type="ARBA" id="ARBA00022729"/>
    </source>
</evidence>
<dbReference type="InterPro" id="IPR013783">
    <property type="entry name" value="Ig-like_fold"/>
</dbReference>
<dbReference type="GO" id="GO:0016020">
    <property type="term" value="C:membrane"/>
    <property type="evidence" value="ECO:0007669"/>
    <property type="project" value="InterPro"/>
</dbReference>
<dbReference type="NCBIfam" id="TIGR01451">
    <property type="entry name" value="B_ant_repeat"/>
    <property type="match status" value="4"/>
</dbReference>
<dbReference type="Gene3D" id="2.160.20.10">
    <property type="entry name" value="Single-stranded right-handed beta-helix, Pectin lyase-like"/>
    <property type="match status" value="1"/>
</dbReference>
<dbReference type="OrthoDB" id="1758300at2"/>
<keyword evidence="1" id="KW-0732">Signal</keyword>
<evidence type="ECO:0000256" key="3">
    <source>
        <dbReference type="ARBA" id="ARBA00022837"/>
    </source>
</evidence>
<dbReference type="InterPro" id="IPR032812">
    <property type="entry name" value="SbsA_Ig"/>
</dbReference>
<dbReference type="STRING" id="1387353.BSF38_01561"/>
<dbReference type="SUPFAM" id="SSF141072">
    <property type="entry name" value="CalX-like"/>
    <property type="match status" value="1"/>
</dbReference>
<dbReference type="Gene3D" id="2.60.40.10">
    <property type="entry name" value="Immunoglobulins"/>
    <property type="match status" value="4"/>
</dbReference>
<dbReference type="Gene3D" id="2.60.40.1220">
    <property type="match status" value="1"/>
</dbReference>
<dbReference type="InterPro" id="IPR014755">
    <property type="entry name" value="Cu-Rt/internalin_Ig-like"/>
</dbReference>
<evidence type="ECO:0000313" key="5">
    <source>
        <dbReference type="EMBL" id="APW60098.1"/>
    </source>
</evidence>
<dbReference type="PANTHER" id="PTHR34819:SF5">
    <property type="entry name" value="CONSERVED REPEAT DOMAIN PROTEIN"/>
    <property type="match status" value="1"/>
</dbReference>
<gene>
    <name evidence="5" type="ORF">BSF38_01561</name>
</gene>
<dbReference type="InterPro" id="IPR001434">
    <property type="entry name" value="OmcB-like_DUF11"/>
</dbReference>
<dbReference type="InterPro" id="IPR038081">
    <property type="entry name" value="CalX-like_sf"/>
</dbReference>
<name>A0A1U7CMG3_9BACT</name>
<organism evidence="5 6">
    <name type="scientific">Paludisphaera borealis</name>
    <dbReference type="NCBI Taxonomy" id="1387353"/>
    <lineage>
        <taxon>Bacteria</taxon>
        <taxon>Pseudomonadati</taxon>
        <taxon>Planctomycetota</taxon>
        <taxon>Planctomycetia</taxon>
        <taxon>Isosphaerales</taxon>
        <taxon>Isosphaeraceae</taxon>
        <taxon>Paludisphaera</taxon>
    </lineage>
</organism>
<dbReference type="Pfam" id="PF13205">
    <property type="entry name" value="Big_5"/>
    <property type="match status" value="1"/>
</dbReference>
<dbReference type="SMART" id="SM00710">
    <property type="entry name" value="PbH1"/>
    <property type="match status" value="7"/>
</dbReference>